<dbReference type="Proteomes" id="UP000236291">
    <property type="component" value="Unassembled WGS sequence"/>
</dbReference>
<name>A0A2K3KUB6_TRIPR</name>
<sequence>MANGFISSNEMLDEEDIGNE</sequence>
<dbReference type="AlphaFoldDB" id="A0A2K3KUB6"/>
<comment type="caution">
    <text evidence="2">The sequence shown here is derived from an EMBL/GenBank/DDBJ whole genome shotgun (WGS) entry which is preliminary data.</text>
</comment>
<organism evidence="2 3">
    <name type="scientific">Trifolium pratense</name>
    <name type="common">Red clover</name>
    <dbReference type="NCBI Taxonomy" id="57577"/>
    <lineage>
        <taxon>Eukaryota</taxon>
        <taxon>Viridiplantae</taxon>
        <taxon>Streptophyta</taxon>
        <taxon>Embryophyta</taxon>
        <taxon>Tracheophyta</taxon>
        <taxon>Spermatophyta</taxon>
        <taxon>Magnoliopsida</taxon>
        <taxon>eudicotyledons</taxon>
        <taxon>Gunneridae</taxon>
        <taxon>Pentapetalae</taxon>
        <taxon>rosids</taxon>
        <taxon>fabids</taxon>
        <taxon>Fabales</taxon>
        <taxon>Fabaceae</taxon>
        <taxon>Papilionoideae</taxon>
        <taxon>50 kb inversion clade</taxon>
        <taxon>NPAAA clade</taxon>
        <taxon>Hologalegina</taxon>
        <taxon>IRL clade</taxon>
        <taxon>Trifolieae</taxon>
        <taxon>Trifolium</taxon>
    </lineage>
</organism>
<feature type="region of interest" description="Disordered" evidence="1">
    <location>
        <begin position="1"/>
        <end position="20"/>
    </location>
</feature>
<dbReference type="EMBL" id="ASHM01259631">
    <property type="protein sequence ID" value="PNX69882.1"/>
    <property type="molecule type" value="Genomic_DNA"/>
</dbReference>
<feature type="compositionally biased region" description="Polar residues" evidence="1">
    <location>
        <begin position="1"/>
        <end position="10"/>
    </location>
</feature>
<reference evidence="2 3" key="1">
    <citation type="journal article" date="2014" name="Am. J. Bot.">
        <title>Genome assembly and annotation for red clover (Trifolium pratense; Fabaceae).</title>
        <authorList>
            <person name="Istvanek J."/>
            <person name="Jaros M."/>
            <person name="Krenek A."/>
            <person name="Repkova J."/>
        </authorList>
    </citation>
    <scope>NUCLEOTIDE SEQUENCE [LARGE SCALE GENOMIC DNA]</scope>
    <source>
        <strain evidence="3">cv. Tatra</strain>
        <tissue evidence="2">Young leaves</tissue>
    </source>
</reference>
<gene>
    <name evidence="2" type="ORF">L195_g064636</name>
</gene>
<reference evidence="2 3" key="2">
    <citation type="journal article" date="2017" name="Front. Plant Sci.">
        <title>Gene Classification and Mining of Molecular Markers Useful in Red Clover (Trifolium pratense) Breeding.</title>
        <authorList>
            <person name="Istvanek J."/>
            <person name="Dluhosova J."/>
            <person name="Dluhos P."/>
            <person name="Patkova L."/>
            <person name="Nedelnik J."/>
            <person name="Repkova J."/>
        </authorList>
    </citation>
    <scope>NUCLEOTIDE SEQUENCE [LARGE SCALE GENOMIC DNA]</scope>
    <source>
        <strain evidence="3">cv. Tatra</strain>
        <tissue evidence="2">Young leaves</tissue>
    </source>
</reference>
<accession>A0A2K3KUB6</accession>
<evidence type="ECO:0000313" key="2">
    <source>
        <dbReference type="EMBL" id="PNX69882.1"/>
    </source>
</evidence>
<proteinExistence type="predicted"/>
<evidence type="ECO:0000256" key="1">
    <source>
        <dbReference type="SAM" id="MobiDB-lite"/>
    </source>
</evidence>
<feature type="compositionally biased region" description="Acidic residues" evidence="1">
    <location>
        <begin position="11"/>
        <end position="20"/>
    </location>
</feature>
<evidence type="ECO:0000313" key="3">
    <source>
        <dbReference type="Proteomes" id="UP000236291"/>
    </source>
</evidence>
<protein>
    <submittedName>
        <fullName evidence="2">Uncharacterized protein</fullName>
    </submittedName>
</protein>
<feature type="non-terminal residue" evidence="2">
    <location>
        <position position="20"/>
    </location>
</feature>